<evidence type="ECO:0000256" key="2">
    <source>
        <dbReference type="ARBA" id="ARBA00023015"/>
    </source>
</evidence>
<evidence type="ECO:0000259" key="5">
    <source>
        <dbReference type="PROSITE" id="PS51000"/>
    </source>
</evidence>
<evidence type="ECO:0000256" key="3">
    <source>
        <dbReference type="ARBA" id="ARBA00023125"/>
    </source>
</evidence>
<keyword evidence="4" id="KW-0804">Transcription</keyword>
<dbReference type="InterPro" id="IPR037171">
    <property type="entry name" value="NagB/RpiA_transferase-like"/>
</dbReference>
<dbReference type="PRINTS" id="PR00037">
    <property type="entry name" value="HTHLACR"/>
</dbReference>
<keyword evidence="1" id="KW-0678">Repressor</keyword>
<dbReference type="SMART" id="SM01134">
    <property type="entry name" value="DeoRC"/>
    <property type="match status" value="1"/>
</dbReference>
<dbReference type="InterPro" id="IPR018356">
    <property type="entry name" value="Tscrpt_reg_HTH_DeoR_CS"/>
</dbReference>
<evidence type="ECO:0000313" key="7">
    <source>
        <dbReference type="Proteomes" id="UP000248975"/>
    </source>
</evidence>
<evidence type="ECO:0000256" key="1">
    <source>
        <dbReference type="ARBA" id="ARBA00022491"/>
    </source>
</evidence>
<dbReference type="InterPro" id="IPR001034">
    <property type="entry name" value="DeoR_HTH"/>
</dbReference>
<organism evidence="6 7">
    <name type="scientific">Cereibacter sphaeroides</name>
    <name type="common">Rhodobacter sphaeroides</name>
    <dbReference type="NCBI Taxonomy" id="1063"/>
    <lineage>
        <taxon>Bacteria</taxon>
        <taxon>Pseudomonadati</taxon>
        <taxon>Pseudomonadota</taxon>
        <taxon>Alphaproteobacteria</taxon>
        <taxon>Rhodobacterales</taxon>
        <taxon>Paracoccaceae</taxon>
        <taxon>Cereibacter</taxon>
    </lineage>
</organism>
<name>A0A2W5SMU9_CERSP</name>
<proteinExistence type="predicted"/>
<dbReference type="SUPFAM" id="SSF100950">
    <property type="entry name" value="NagB/RpiA/CoA transferase-like"/>
    <property type="match status" value="1"/>
</dbReference>
<dbReference type="EMBL" id="QFQS01000001">
    <property type="protein sequence ID" value="PZR00676.1"/>
    <property type="molecule type" value="Genomic_DNA"/>
</dbReference>
<gene>
    <name evidence="6" type="ORF">DI533_09090</name>
</gene>
<reference evidence="6 7" key="1">
    <citation type="submission" date="2017-08" db="EMBL/GenBank/DDBJ databases">
        <title>Infants hospitalized years apart are colonized by the same room-sourced microbial strains.</title>
        <authorList>
            <person name="Brooks B."/>
            <person name="Olm M.R."/>
            <person name="Firek B.A."/>
            <person name="Baker R."/>
            <person name="Thomas B.C."/>
            <person name="Morowitz M.J."/>
            <person name="Banfield J.F."/>
        </authorList>
    </citation>
    <scope>NUCLEOTIDE SEQUENCE [LARGE SCALE GENOMIC DNA]</scope>
    <source>
        <strain evidence="6">S2_003_000_R2_11</strain>
    </source>
</reference>
<dbReference type="Proteomes" id="UP000248975">
    <property type="component" value="Unassembled WGS sequence"/>
</dbReference>
<dbReference type="PANTHER" id="PTHR30363:SF4">
    <property type="entry name" value="GLYCEROL-3-PHOSPHATE REGULON REPRESSOR"/>
    <property type="match status" value="1"/>
</dbReference>
<dbReference type="InterPro" id="IPR050313">
    <property type="entry name" value="Carb_Metab_HTH_regulators"/>
</dbReference>
<dbReference type="InterPro" id="IPR014036">
    <property type="entry name" value="DeoR-like_C"/>
</dbReference>
<dbReference type="SMART" id="SM00420">
    <property type="entry name" value="HTH_DEOR"/>
    <property type="match status" value="1"/>
</dbReference>
<accession>A0A2W5SMU9</accession>
<dbReference type="AlphaFoldDB" id="A0A2W5SMU9"/>
<dbReference type="GO" id="GO:0003700">
    <property type="term" value="F:DNA-binding transcription factor activity"/>
    <property type="evidence" value="ECO:0007669"/>
    <property type="project" value="InterPro"/>
</dbReference>
<dbReference type="SUPFAM" id="SSF46785">
    <property type="entry name" value="Winged helix' DNA-binding domain"/>
    <property type="match status" value="1"/>
</dbReference>
<dbReference type="Pfam" id="PF08220">
    <property type="entry name" value="HTH_DeoR"/>
    <property type="match status" value="1"/>
</dbReference>
<dbReference type="PROSITE" id="PS51000">
    <property type="entry name" value="HTH_DEOR_2"/>
    <property type="match status" value="1"/>
</dbReference>
<dbReference type="InterPro" id="IPR036390">
    <property type="entry name" value="WH_DNA-bd_sf"/>
</dbReference>
<protein>
    <submittedName>
        <fullName evidence="6">DeoR family transcriptional regulator</fullName>
    </submittedName>
</protein>
<dbReference type="Pfam" id="PF00455">
    <property type="entry name" value="DeoRC"/>
    <property type="match status" value="1"/>
</dbReference>
<sequence length="261" mass="27849">MIRAISCSIINYRAYMLTAQRKSHLLAALARTGRVIAAEEAQALGLSEDTIRRDLRELAAEGKLLRVHGGALPLSPTHVPLDDRRHMAPGEKRRLGRCAAALIRPGQTVILDGGTTHLALIDALPRDLAARIVTHSPVIAAALEPFPNSEVILIGGRLFRHSMVATGAIAAEAFTRIRADLCLLGLTGLHPDTGLTTGDDEEAAIKRRMMDQSGETITLATSDKIGATSPFRIAALESLTTLITTGPRPGFLPESTGHIEA</sequence>
<comment type="caution">
    <text evidence="6">The sequence shown here is derived from an EMBL/GenBank/DDBJ whole genome shotgun (WGS) entry which is preliminary data.</text>
</comment>
<keyword evidence="3" id="KW-0238">DNA-binding</keyword>
<dbReference type="GO" id="GO:0003677">
    <property type="term" value="F:DNA binding"/>
    <property type="evidence" value="ECO:0007669"/>
    <property type="project" value="UniProtKB-KW"/>
</dbReference>
<evidence type="ECO:0000256" key="4">
    <source>
        <dbReference type="ARBA" id="ARBA00023163"/>
    </source>
</evidence>
<dbReference type="PANTHER" id="PTHR30363">
    <property type="entry name" value="HTH-TYPE TRANSCRIPTIONAL REGULATOR SRLR-RELATED"/>
    <property type="match status" value="1"/>
</dbReference>
<feature type="domain" description="HTH deoR-type" evidence="5">
    <location>
        <begin position="18"/>
        <end position="73"/>
    </location>
</feature>
<dbReference type="PROSITE" id="PS00894">
    <property type="entry name" value="HTH_DEOR_1"/>
    <property type="match status" value="1"/>
</dbReference>
<evidence type="ECO:0000313" key="6">
    <source>
        <dbReference type="EMBL" id="PZR00676.1"/>
    </source>
</evidence>
<keyword evidence="2" id="KW-0805">Transcription regulation</keyword>